<reference evidence="2" key="1">
    <citation type="submission" date="2020-06" db="EMBL/GenBank/DDBJ databases">
        <title>WGS assembly of Ceratodon purpureus strain R40.</title>
        <authorList>
            <person name="Carey S.B."/>
            <person name="Jenkins J."/>
            <person name="Shu S."/>
            <person name="Lovell J.T."/>
            <person name="Sreedasyam A."/>
            <person name="Maumus F."/>
            <person name="Tiley G.P."/>
            <person name="Fernandez-Pozo N."/>
            <person name="Barry K."/>
            <person name="Chen C."/>
            <person name="Wang M."/>
            <person name="Lipzen A."/>
            <person name="Daum C."/>
            <person name="Saski C.A."/>
            <person name="Payton A.C."/>
            <person name="Mcbreen J.C."/>
            <person name="Conrad R.E."/>
            <person name="Kollar L.M."/>
            <person name="Olsson S."/>
            <person name="Huttunen S."/>
            <person name="Landis J.B."/>
            <person name="Wickett N.J."/>
            <person name="Johnson M.G."/>
            <person name="Rensing S.A."/>
            <person name="Grimwood J."/>
            <person name="Schmutz J."/>
            <person name="Mcdaniel S.F."/>
        </authorList>
    </citation>
    <scope>NUCLEOTIDE SEQUENCE</scope>
    <source>
        <strain evidence="2">R40</strain>
    </source>
</reference>
<comment type="caution">
    <text evidence="2">The sequence shown here is derived from an EMBL/GenBank/DDBJ whole genome shotgun (WGS) entry which is preliminary data.</text>
</comment>
<feature type="compositionally biased region" description="Basic and acidic residues" evidence="1">
    <location>
        <begin position="58"/>
        <end position="70"/>
    </location>
</feature>
<organism evidence="2 3">
    <name type="scientific">Ceratodon purpureus</name>
    <name type="common">Fire moss</name>
    <name type="synonym">Dicranum purpureum</name>
    <dbReference type="NCBI Taxonomy" id="3225"/>
    <lineage>
        <taxon>Eukaryota</taxon>
        <taxon>Viridiplantae</taxon>
        <taxon>Streptophyta</taxon>
        <taxon>Embryophyta</taxon>
        <taxon>Bryophyta</taxon>
        <taxon>Bryophytina</taxon>
        <taxon>Bryopsida</taxon>
        <taxon>Dicranidae</taxon>
        <taxon>Pseudoditrichales</taxon>
        <taxon>Ditrichaceae</taxon>
        <taxon>Ceratodon</taxon>
    </lineage>
</organism>
<dbReference type="EMBL" id="CM026425">
    <property type="protein sequence ID" value="KAG0576389.1"/>
    <property type="molecule type" value="Genomic_DNA"/>
</dbReference>
<name>A0A8T0I0D5_CERPU</name>
<feature type="region of interest" description="Disordered" evidence="1">
    <location>
        <begin position="33"/>
        <end position="70"/>
    </location>
</feature>
<keyword evidence="3" id="KW-1185">Reference proteome</keyword>
<gene>
    <name evidence="2" type="ORF">KC19_5G076500</name>
</gene>
<feature type="region of interest" description="Disordered" evidence="1">
    <location>
        <begin position="1"/>
        <end position="21"/>
    </location>
</feature>
<feature type="compositionally biased region" description="Basic and acidic residues" evidence="1">
    <location>
        <begin position="1"/>
        <end position="13"/>
    </location>
</feature>
<protein>
    <submittedName>
        <fullName evidence="2">Uncharacterized protein</fullName>
    </submittedName>
</protein>
<evidence type="ECO:0000256" key="1">
    <source>
        <dbReference type="SAM" id="MobiDB-lite"/>
    </source>
</evidence>
<evidence type="ECO:0000313" key="3">
    <source>
        <dbReference type="Proteomes" id="UP000822688"/>
    </source>
</evidence>
<dbReference type="AlphaFoldDB" id="A0A8T0I0D5"/>
<proteinExistence type="predicted"/>
<dbReference type="Proteomes" id="UP000822688">
    <property type="component" value="Chromosome 5"/>
</dbReference>
<accession>A0A8T0I0D5</accession>
<evidence type="ECO:0000313" key="2">
    <source>
        <dbReference type="EMBL" id="KAG0576389.1"/>
    </source>
</evidence>
<feature type="compositionally biased region" description="Polar residues" evidence="1">
    <location>
        <begin position="41"/>
        <end position="54"/>
    </location>
</feature>
<sequence length="70" mass="7975">MTHRALSERENKASRPQGVAFAKQRRTMIILSASQKREGSQSEGSRYSPSTPTSYAMCREEWSSEVHRES</sequence>